<dbReference type="RefSeq" id="WP_027764006.1">
    <property type="nucleotide sequence ID" value="NZ_JAVREQ010000028.1"/>
</dbReference>
<gene>
    <name evidence="3" type="ORF">RM572_24480</name>
</gene>
<comment type="caution">
    <text evidence="3">The sequence shown here is derived from an EMBL/GenBank/DDBJ whole genome shotgun (WGS) entry which is preliminary data.</text>
</comment>
<evidence type="ECO:0000313" key="3">
    <source>
        <dbReference type="EMBL" id="MDT0381923.1"/>
    </source>
</evidence>
<feature type="signal peptide" evidence="2">
    <location>
        <begin position="1"/>
        <end position="33"/>
    </location>
</feature>
<evidence type="ECO:0000256" key="2">
    <source>
        <dbReference type="SAM" id="SignalP"/>
    </source>
</evidence>
<dbReference type="Gene3D" id="2.115.10.20">
    <property type="entry name" value="Glycosyl hydrolase domain, family 43"/>
    <property type="match status" value="1"/>
</dbReference>
<feature type="region of interest" description="Disordered" evidence="1">
    <location>
        <begin position="31"/>
        <end position="50"/>
    </location>
</feature>
<keyword evidence="4" id="KW-1185">Reference proteome</keyword>
<proteinExistence type="predicted"/>
<keyword evidence="2" id="KW-0732">Signal</keyword>
<sequence>MRALRPGTLHRRTAALTLGLALALGALAPQAGAAPPEPGPATSAEAAGAAAAARQYPDGRGRFANPGVVHDGDKWVMLSTGSWSTGGRIAVADAAKGPWDRLSRDLLTRRPQWASTSNHSVWAPSIARADDGGYVVYYSAVVRGTDGRRCIGTGRADRSTGPFVPHDRPIACWAGSGTNPFDAIPSESGNFKLIDATPARVGSQLVLTYKTSNGYQSSGRQMWHTTTRMLKLDPARPDRPVANPRHADGGSIKLTDARSKYIEENPVMVKRGARYTLFTSFGWYGTCDYHTRYRQNGSLWNGWLDRGPTRLPMPSDTCGTGNAHVVRGLPDDSWRVFYNGHVTDVRRSPFTLYVGWVAWNNGRPKVPGRL</sequence>
<accession>A0ABU2P0D1</accession>
<name>A0ABU2P0D1_9ACTN</name>
<feature type="chain" id="PRO_5046392764" evidence="2">
    <location>
        <begin position="34"/>
        <end position="370"/>
    </location>
</feature>
<dbReference type="SUPFAM" id="SSF75005">
    <property type="entry name" value="Arabinanase/levansucrase/invertase"/>
    <property type="match status" value="1"/>
</dbReference>
<dbReference type="EMBL" id="JAVREQ010000028">
    <property type="protein sequence ID" value="MDT0381923.1"/>
    <property type="molecule type" value="Genomic_DNA"/>
</dbReference>
<dbReference type="InterPro" id="IPR023296">
    <property type="entry name" value="Glyco_hydro_beta-prop_sf"/>
</dbReference>
<organism evidence="3 4">
    <name type="scientific">Streptomyces hazeniae</name>
    <dbReference type="NCBI Taxonomy" id="3075538"/>
    <lineage>
        <taxon>Bacteria</taxon>
        <taxon>Bacillati</taxon>
        <taxon>Actinomycetota</taxon>
        <taxon>Actinomycetes</taxon>
        <taxon>Kitasatosporales</taxon>
        <taxon>Streptomycetaceae</taxon>
        <taxon>Streptomyces</taxon>
    </lineage>
</organism>
<reference evidence="4" key="1">
    <citation type="submission" date="2023-07" db="EMBL/GenBank/DDBJ databases">
        <title>30 novel species of actinomycetes from the DSMZ collection.</title>
        <authorList>
            <person name="Nouioui I."/>
        </authorList>
    </citation>
    <scope>NUCLEOTIDE SEQUENCE [LARGE SCALE GENOMIC DNA]</scope>
    <source>
        <strain evidence="4">DSM 42041</strain>
    </source>
</reference>
<protein>
    <submittedName>
        <fullName evidence="3">Family 43 glycosylhydrolase</fullName>
    </submittedName>
</protein>
<dbReference type="Proteomes" id="UP001183414">
    <property type="component" value="Unassembled WGS sequence"/>
</dbReference>
<evidence type="ECO:0000313" key="4">
    <source>
        <dbReference type="Proteomes" id="UP001183414"/>
    </source>
</evidence>
<evidence type="ECO:0000256" key="1">
    <source>
        <dbReference type="SAM" id="MobiDB-lite"/>
    </source>
</evidence>